<accession>A0A9P9DIP8</accession>
<evidence type="ECO:0000313" key="2">
    <source>
        <dbReference type="EMBL" id="KAH7119722.1"/>
    </source>
</evidence>
<protein>
    <submittedName>
        <fullName evidence="2">Uncharacterized protein</fullName>
    </submittedName>
</protein>
<reference evidence="2" key="1">
    <citation type="journal article" date="2021" name="Nat. Commun.">
        <title>Genetic determinants of endophytism in the Arabidopsis root mycobiome.</title>
        <authorList>
            <person name="Mesny F."/>
            <person name="Miyauchi S."/>
            <person name="Thiergart T."/>
            <person name="Pickel B."/>
            <person name="Atanasova L."/>
            <person name="Karlsson M."/>
            <person name="Huettel B."/>
            <person name="Barry K.W."/>
            <person name="Haridas S."/>
            <person name="Chen C."/>
            <person name="Bauer D."/>
            <person name="Andreopoulos W."/>
            <person name="Pangilinan J."/>
            <person name="LaButti K."/>
            <person name="Riley R."/>
            <person name="Lipzen A."/>
            <person name="Clum A."/>
            <person name="Drula E."/>
            <person name="Henrissat B."/>
            <person name="Kohler A."/>
            <person name="Grigoriev I.V."/>
            <person name="Martin F.M."/>
            <person name="Hacquard S."/>
        </authorList>
    </citation>
    <scope>NUCLEOTIDE SEQUENCE</scope>
    <source>
        <strain evidence="2">MPI-CAGE-CH-0243</strain>
    </source>
</reference>
<evidence type="ECO:0000313" key="3">
    <source>
        <dbReference type="Proteomes" id="UP000700596"/>
    </source>
</evidence>
<keyword evidence="3" id="KW-1185">Reference proteome</keyword>
<dbReference type="EMBL" id="JAGMWT010000011">
    <property type="protein sequence ID" value="KAH7119722.1"/>
    <property type="molecule type" value="Genomic_DNA"/>
</dbReference>
<feature type="region of interest" description="Disordered" evidence="1">
    <location>
        <begin position="48"/>
        <end position="70"/>
    </location>
</feature>
<dbReference type="Proteomes" id="UP000700596">
    <property type="component" value="Unassembled WGS sequence"/>
</dbReference>
<sequence length="222" mass="24436">MSKKSDRCFSSHQQRISTGSWMPSRGLHLLIGVPGSHDNAPAWQLGSPTFGHGPSPHPHRLAHADTAPQAQRTWTDGAKGRHWASFHAALQRCCWCHKHVLALHLSACRPAGSRPEDMGISWASASPPGRLLAEFNCFLYSTRLASLCMKTADGPADAQWRFAYDLWGSARPSRHAMDGSISAGLTLPEHCRFKHTSHQVLSLHSLLGQNLQDATEKLLVDR</sequence>
<comment type="caution">
    <text evidence="2">The sequence shown here is derived from an EMBL/GenBank/DDBJ whole genome shotgun (WGS) entry which is preliminary data.</text>
</comment>
<gene>
    <name evidence="2" type="ORF">B0J11DRAFT_67918</name>
</gene>
<organism evidence="2 3">
    <name type="scientific">Dendryphion nanum</name>
    <dbReference type="NCBI Taxonomy" id="256645"/>
    <lineage>
        <taxon>Eukaryota</taxon>
        <taxon>Fungi</taxon>
        <taxon>Dikarya</taxon>
        <taxon>Ascomycota</taxon>
        <taxon>Pezizomycotina</taxon>
        <taxon>Dothideomycetes</taxon>
        <taxon>Pleosporomycetidae</taxon>
        <taxon>Pleosporales</taxon>
        <taxon>Torulaceae</taxon>
        <taxon>Dendryphion</taxon>
    </lineage>
</organism>
<name>A0A9P9DIP8_9PLEO</name>
<proteinExistence type="predicted"/>
<evidence type="ECO:0000256" key="1">
    <source>
        <dbReference type="SAM" id="MobiDB-lite"/>
    </source>
</evidence>
<dbReference type="AlphaFoldDB" id="A0A9P9DIP8"/>